<evidence type="ECO:0000313" key="2">
    <source>
        <dbReference type="Proteomes" id="UP000327013"/>
    </source>
</evidence>
<dbReference type="EMBL" id="CM017322">
    <property type="protein sequence ID" value="KAE8010230.1"/>
    <property type="molecule type" value="Genomic_DNA"/>
</dbReference>
<gene>
    <name evidence="1" type="ORF">FH972_006616</name>
</gene>
<protein>
    <recommendedName>
        <fullName evidence="3">C2 domain-containing protein</fullName>
    </recommendedName>
</protein>
<sequence length="155" mass="17829">MVMDYRSFEINLTCLEGMKVKCLSTMHVYAVVSIAGNSSSKHQTMVGKYFCDNPMKVYLEESKLLQNQLVVTIQLRHRRLLTGDKPIAEVHIPVKKLFDNCDDYTRDQYGVHQVFTPSIKPKGYLYFSYKFGEKIAISVKDFDGVMASPARCSRW</sequence>
<evidence type="ECO:0008006" key="3">
    <source>
        <dbReference type="Google" id="ProtNLM"/>
    </source>
</evidence>
<dbReference type="SUPFAM" id="SSF49562">
    <property type="entry name" value="C2 domain (Calcium/lipid-binding domain, CaLB)"/>
    <property type="match status" value="1"/>
</dbReference>
<dbReference type="OrthoDB" id="1188992at2759"/>
<dbReference type="PANTHER" id="PTHR32246">
    <property type="entry name" value="INGRESSION PROTEIN FIC1"/>
    <property type="match status" value="1"/>
</dbReference>
<dbReference type="AlphaFoldDB" id="A0A5N6QV91"/>
<accession>A0A5N6QV91</accession>
<proteinExistence type="predicted"/>
<reference evidence="1 2" key="1">
    <citation type="submission" date="2019-06" db="EMBL/GenBank/DDBJ databases">
        <title>A chromosomal-level reference genome of Carpinus fangiana (Coryloideae, Betulaceae).</title>
        <authorList>
            <person name="Yang X."/>
            <person name="Wang Z."/>
            <person name="Zhang L."/>
            <person name="Hao G."/>
            <person name="Liu J."/>
            <person name="Yang Y."/>
        </authorList>
    </citation>
    <scope>NUCLEOTIDE SEQUENCE [LARGE SCALE GENOMIC DNA]</scope>
    <source>
        <strain evidence="1">Cfa_2016G</strain>
        <tissue evidence="1">Leaf</tissue>
    </source>
</reference>
<dbReference type="InterPro" id="IPR035892">
    <property type="entry name" value="C2_domain_sf"/>
</dbReference>
<organism evidence="1 2">
    <name type="scientific">Carpinus fangiana</name>
    <dbReference type="NCBI Taxonomy" id="176857"/>
    <lineage>
        <taxon>Eukaryota</taxon>
        <taxon>Viridiplantae</taxon>
        <taxon>Streptophyta</taxon>
        <taxon>Embryophyta</taxon>
        <taxon>Tracheophyta</taxon>
        <taxon>Spermatophyta</taxon>
        <taxon>Magnoliopsida</taxon>
        <taxon>eudicotyledons</taxon>
        <taxon>Gunneridae</taxon>
        <taxon>Pentapetalae</taxon>
        <taxon>rosids</taxon>
        <taxon>fabids</taxon>
        <taxon>Fagales</taxon>
        <taxon>Betulaceae</taxon>
        <taxon>Carpinus</taxon>
    </lineage>
</organism>
<name>A0A5N6QV91_9ROSI</name>
<evidence type="ECO:0000313" key="1">
    <source>
        <dbReference type="EMBL" id="KAE8010230.1"/>
    </source>
</evidence>
<dbReference type="Proteomes" id="UP000327013">
    <property type="component" value="Chromosome 2"/>
</dbReference>
<keyword evidence="2" id="KW-1185">Reference proteome</keyword>
<dbReference type="PANTHER" id="PTHR32246:SF173">
    <property type="entry name" value="C2 DOMAIN-CONTAINING PROTEIN"/>
    <property type="match status" value="1"/>
</dbReference>